<name>A0A0F6CLD5_MYCGL</name>
<dbReference type="Proteomes" id="UP000018735">
    <property type="component" value="Chromosome"/>
</dbReference>
<dbReference type="EMBL" id="CP006916">
    <property type="protein sequence ID" value="AHB99907.1"/>
    <property type="molecule type" value="Genomic_DNA"/>
</dbReference>
<dbReference type="AlphaFoldDB" id="A0A0F6CLD5"/>
<dbReference type="RefSeq" id="WP_011883437.1">
    <property type="nucleotide sequence ID" value="NC_023030.2"/>
</dbReference>
<dbReference type="NCBIfam" id="NF045935">
    <property type="entry name" value="MSC_0621_epsi"/>
    <property type="match status" value="1"/>
</dbReference>
<sequence>MAKHNFKTVPSEIEFIRFNNKLFSYKQGYFMLNVNQIDEWDLIQDNSLISVENVFFKIYDPVADEEDYYIIRNSFIKIENNKVTIYSDDHFEPLRIDYKFKIKKYDDMLAEFNKKLSYYESKINLGLDFQELIDYNAVRKEKRYYSLIRNFNLAEKKVDKNEK</sequence>
<reference evidence="1 2" key="1">
    <citation type="journal article" date="2011" name="PLoS ONE">
        <title>Core proteome of the minimal cell: comparative proteomics of three mollicute species.</title>
        <authorList>
            <person name="Fisunov G.Y."/>
            <person name="Alexeev D.G."/>
            <person name="Bazaleev N.A."/>
            <person name="Ladygina V.G."/>
            <person name="Galyamina M.A."/>
            <person name="Kondratov I.G."/>
            <person name="Zhukova N.A."/>
            <person name="Serebryakova M.V."/>
            <person name="Demina I.A."/>
            <person name="Govorun V.M."/>
        </authorList>
    </citation>
    <scope>NUCLEOTIDE SEQUENCE [LARGE SCALE GENOMIC DNA]</scope>
    <source>
        <strain evidence="1 2">S6</strain>
    </source>
</reference>
<evidence type="ECO:0000313" key="1">
    <source>
        <dbReference type="EMBL" id="AHB99907.1"/>
    </source>
</evidence>
<dbReference type="HOGENOM" id="CLU_1625241_0_0_14"/>
<organism evidence="1 2">
    <name type="scientific">Mycoplasmoides gallisepticum S6</name>
    <dbReference type="NCBI Taxonomy" id="1006581"/>
    <lineage>
        <taxon>Bacteria</taxon>
        <taxon>Bacillati</taxon>
        <taxon>Mycoplasmatota</taxon>
        <taxon>Mycoplasmoidales</taxon>
        <taxon>Mycoplasmoidaceae</taxon>
        <taxon>Mycoplasmoides</taxon>
    </lineage>
</organism>
<proteinExistence type="predicted"/>
<gene>
    <name evidence="1" type="ORF">GCW_03665</name>
</gene>
<accession>A0A0F6CLD5</accession>
<dbReference type="GeneID" id="93510492"/>
<protein>
    <submittedName>
        <fullName evidence="1">Uncharacterized protein</fullName>
    </submittedName>
</protein>
<evidence type="ECO:0000313" key="2">
    <source>
        <dbReference type="Proteomes" id="UP000018735"/>
    </source>
</evidence>
<dbReference type="KEGG" id="mgz:GCW_03665"/>